<dbReference type="Pfam" id="PF02481">
    <property type="entry name" value="DNA_processg_A"/>
    <property type="match status" value="1"/>
</dbReference>
<dbReference type="eggNOG" id="COG0758">
    <property type="taxonomic scope" value="Bacteria"/>
</dbReference>
<dbReference type="SUPFAM" id="SSF102405">
    <property type="entry name" value="MCP/YpsA-like"/>
    <property type="match status" value="1"/>
</dbReference>
<name>A0A0R1W213_9LACO</name>
<dbReference type="Gene3D" id="3.40.50.450">
    <property type="match status" value="1"/>
</dbReference>
<accession>A0A0R1W213</accession>
<evidence type="ECO:0000259" key="2">
    <source>
        <dbReference type="Pfam" id="PF02481"/>
    </source>
</evidence>
<comment type="caution">
    <text evidence="3">The sequence shown here is derived from an EMBL/GenBank/DDBJ whole genome shotgun (WGS) entry which is preliminary data.</text>
</comment>
<sequence>MKTEYKMYQAMIMGPFKGDIGDLCLKTKLSELQTNKIISNWYTSELDQQVERNQKFCQMITIFDKDYPVQLRESYCPPLVMFFEGDRSLLQTKMLGVVGARKNTSYGRQCTNNIIPAAVEQKITVVSGLAAGIDGLSHQAAIEAGGRTIGIIGTGLDLNYPSVNDELRFDMSRNQLVLTEYPLGSRPFRSHFPERNRIIAGLCETLLVVEAKEKSGSLITASLSLQENLNVCAIPGRIDAPMSAGCNQLILAGAKPVLCTEDLVEEFRN</sequence>
<dbReference type="EMBL" id="AZGF01000018">
    <property type="protein sequence ID" value="KRM11551.1"/>
    <property type="molecule type" value="Genomic_DNA"/>
</dbReference>
<dbReference type="NCBIfam" id="TIGR00732">
    <property type="entry name" value="dprA"/>
    <property type="match status" value="1"/>
</dbReference>
<proteinExistence type="inferred from homology"/>
<feature type="domain" description="Smf/DprA SLOG" evidence="2">
    <location>
        <begin position="58"/>
        <end position="267"/>
    </location>
</feature>
<protein>
    <submittedName>
        <fullName evidence="3">DNA protecting protein DprA</fullName>
    </submittedName>
</protein>
<keyword evidence="4" id="KW-1185">Reference proteome</keyword>
<reference evidence="3 4" key="1">
    <citation type="journal article" date="2015" name="Genome Announc.">
        <title>Expanding the biotechnology potential of lactobacilli through comparative genomics of 213 strains and associated genera.</title>
        <authorList>
            <person name="Sun Z."/>
            <person name="Harris H.M."/>
            <person name="McCann A."/>
            <person name="Guo C."/>
            <person name="Argimon S."/>
            <person name="Zhang W."/>
            <person name="Yang X."/>
            <person name="Jeffery I.B."/>
            <person name="Cooney J.C."/>
            <person name="Kagawa T.F."/>
            <person name="Liu W."/>
            <person name="Song Y."/>
            <person name="Salvetti E."/>
            <person name="Wrobel A."/>
            <person name="Rasinkangas P."/>
            <person name="Parkhill J."/>
            <person name="Rea M.C."/>
            <person name="O'Sullivan O."/>
            <person name="Ritari J."/>
            <person name="Douillard F.P."/>
            <person name="Paul Ross R."/>
            <person name="Yang R."/>
            <person name="Briner A.E."/>
            <person name="Felis G.E."/>
            <person name="de Vos W.M."/>
            <person name="Barrangou R."/>
            <person name="Klaenhammer T.R."/>
            <person name="Caufield P.W."/>
            <person name="Cui Y."/>
            <person name="Zhang H."/>
            <person name="O'Toole P.W."/>
        </authorList>
    </citation>
    <scope>NUCLEOTIDE SEQUENCE [LARGE SCALE GENOMIC DNA]</scope>
    <source>
        <strain evidence="3 4">DSM 5007</strain>
    </source>
</reference>
<dbReference type="InterPro" id="IPR057666">
    <property type="entry name" value="DrpA_SLOG"/>
</dbReference>
<dbReference type="PANTHER" id="PTHR43022:SF1">
    <property type="entry name" value="PROTEIN SMF"/>
    <property type="match status" value="1"/>
</dbReference>
<evidence type="ECO:0000313" key="3">
    <source>
        <dbReference type="EMBL" id="KRM11551.1"/>
    </source>
</evidence>
<gene>
    <name evidence="3" type="ORF">FD16_GL000669</name>
</gene>
<evidence type="ECO:0000256" key="1">
    <source>
        <dbReference type="ARBA" id="ARBA00006525"/>
    </source>
</evidence>
<organism evidence="3 4">
    <name type="scientific">Paucilactobacillus suebicus DSM 5007 = KCTC 3549</name>
    <dbReference type="NCBI Taxonomy" id="1423807"/>
    <lineage>
        <taxon>Bacteria</taxon>
        <taxon>Bacillati</taxon>
        <taxon>Bacillota</taxon>
        <taxon>Bacilli</taxon>
        <taxon>Lactobacillales</taxon>
        <taxon>Lactobacillaceae</taxon>
        <taxon>Paucilactobacillus</taxon>
    </lineage>
</organism>
<dbReference type="GO" id="GO:0009294">
    <property type="term" value="P:DNA-mediated transformation"/>
    <property type="evidence" value="ECO:0007669"/>
    <property type="project" value="InterPro"/>
</dbReference>
<dbReference type="Proteomes" id="UP000051820">
    <property type="component" value="Unassembled WGS sequence"/>
</dbReference>
<dbReference type="PANTHER" id="PTHR43022">
    <property type="entry name" value="PROTEIN SMF"/>
    <property type="match status" value="1"/>
</dbReference>
<dbReference type="AlphaFoldDB" id="A0A0R1W213"/>
<comment type="similarity">
    <text evidence="1">Belongs to the DprA/Smf family.</text>
</comment>
<dbReference type="InterPro" id="IPR003488">
    <property type="entry name" value="DprA"/>
</dbReference>
<evidence type="ECO:0000313" key="4">
    <source>
        <dbReference type="Proteomes" id="UP000051820"/>
    </source>
</evidence>
<dbReference type="STRING" id="1423807.FD16_GL000669"/>
<dbReference type="PATRIC" id="fig|1423807.3.peg.677"/>